<dbReference type="AlphaFoldDB" id="A0A1X0NEB5"/>
<dbReference type="GO" id="GO:0007155">
    <property type="term" value="P:cell adhesion"/>
    <property type="evidence" value="ECO:0007669"/>
    <property type="project" value="InterPro"/>
</dbReference>
<protein>
    <recommendedName>
        <fullName evidence="7">Leishmanolysin-like peptidase</fullName>
        <ecNumber evidence="7">3.4.24.-</ecNumber>
    </recommendedName>
</protein>
<evidence type="ECO:0000256" key="3">
    <source>
        <dbReference type="ARBA" id="ARBA00022723"/>
    </source>
</evidence>
<dbReference type="Proteomes" id="UP000192257">
    <property type="component" value="Unassembled WGS sequence"/>
</dbReference>
<feature type="non-terminal residue" evidence="9">
    <location>
        <position position="1"/>
    </location>
</feature>
<keyword evidence="2 7" id="KW-0645">Protease</keyword>
<evidence type="ECO:0000313" key="9">
    <source>
        <dbReference type="EMBL" id="ORC81277.1"/>
    </source>
</evidence>
<keyword evidence="6 7" id="KW-0482">Metalloprotease</keyword>
<dbReference type="RefSeq" id="XP_028876889.1">
    <property type="nucleotide sequence ID" value="XM_029031817.1"/>
</dbReference>
<evidence type="ECO:0000313" key="10">
    <source>
        <dbReference type="Proteomes" id="UP000192257"/>
    </source>
</evidence>
<dbReference type="SUPFAM" id="SSF55486">
    <property type="entry name" value="Metalloproteases ('zincins'), catalytic domain"/>
    <property type="match status" value="1"/>
</dbReference>
<feature type="compositionally biased region" description="Gly residues" evidence="8">
    <location>
        <begin position="180"/>
        <end position="191"/>
    </location>
</feature>
<proteinExistence type="inferred from homology"/>
<dbReference type="OrthoDB" id="251630at2759"/>
<accession>A0A1X0NEB5</accession>
<dbReference type="GO" id="GO:0006508">
    <property type="term" value="P:proteolysis"/>
    <property type="evidence" value="ECO:0007669"/>
    <property type="project" value="UniProtKB-KW"/>
</dbReference>
<name>A0A1X0NEB5_9TRYP</name>
<comment type="cofactor">
    <cofactor evidence="7">
        <name>Zn(2+)</name>
        <dbReference type="ChEBI" id="CHEBI:29105"/>
    </cofactor>
    <text evidence="7">Binds 1 zinc ion per subunit.</text>
</comment>
<dbReference type="EMBL" id="NBCO01000124">
    <property type="protein sequence ID" value="ORC81277.1"/>
    <property type="molecule type" value="Genomic_DNA"/>
</dbReference>
<dbReference type="InterPro" id="IPR001577">
    <property type="entry name" value="Peptidase_M8"/>
</dbReference>
<evidence type="ECO:0000256" key="1">
    <source>
        <dbReference type="ARBA" id="ARBA00005860"/>
    </source>
</evidence>
<dbReference type="GeneID" id="39991597"/>
<evidence type="ECO:0000256" key="6">
    <source>
        <dbReference type="ARBA" id="ARBA00023049"/>
    </source>
</evidence>
<dbReference type="GO" id="GO:0004222">
    <property type="term" value="F:metalloendopeptidase activity"/>
    <property type="evidence" value="ECO:0007669"/>
    <property type="project" value="UniProtKB-UniRule"/>
</dbReference>
<gene>
    <name evidence="9" type="ORF">TM35_001241020</name>
</gene>
<dbReference type="VEuPathDB" id="TriTrypDB:TM35_001241020"/>
<keyword evidence="10" id="KW-1185">Reference proteome</keyword>
<feature type="compositionally biased region" description="Acidic residues" evidence="8">
    <location>
        <begin position="169"/>
        <end position="179"/>
    </location>
</feature>
<dbReference type="Gene3D" id="2.30.34.10">
    <property type="entry name" value="Leishmanolysin domain 4"/>
    <property type="match status" value="1"/>
</dbReference>
<keyword evidence="4 7" id="KW-0378">Hydrolase</keyword>
<dbReference type="GO" id="GO:0046872">
    <property type="term" value="F:metal ion binding"/>
    <property type="evidence" value="ECO:0007669"/>
    <property type="project" value="UniProtKB-KW"/>
</dbReference>
<keyword evidence="3 7" id="KW-0479">Metal-binding</keyword>
<organism evidence="9 10">
    <name type="scientific">Trypanosoma theileri</name>
    <dbReference type="NCBI Taxonomy" id="67003"/>
    <lineage>
        <taxon>Eukaryota</taxon>
        <taxon>Discoba</taxon>
        <taxon>Euglenozoa</taxon>
        <taxon>Kinetoplastea</taxon>
        <taxon>Metakinetoplastina</taxon>
        <taxon>Trypanosomatida</taxon>
        <taxon>Trypanosomatidae</taxon>
        <taxon>Trypanosoma</taxon>
    </lineage>
</organism>
<comment type="caution">
    <text evidence="9">The sequence shown here is derived from an EMBL/GenBank/DDBJ whole genome shotgun (WGS) entry which is preliminary data.</text>
</comment>
<reference evidence="9 10" key="1">
    <citation type="submission" date="2017-03" db="EMBL/GenBank/DDBJ databases">
        <title>An alternative strategy for trypanosome survival in the mammalian bloodstream revealed through genome and transcriptome analysis of the ubiquitous bovine parasite Trypanosoma (Megatrypanum) theileri.</title>
        <authorList>
            <person name="Kelly S."/>
            <person name="Ivens A."/>
            <person name="Mott A."/>
            <person name="O'Neill E."/>
            <person name="Emms D."/>
            <person name="Macleod O."/>
            <person name="Voorheis P."/>
            <person name="Matthews J."/>
            <person name="Matthews K."/>
            <person name="Carrington M."/>
        </authorList>
    </citation>
    <scope>NUCLEOTIDE SEQUENCE [LARGE SCALE GENOMIC DNA]</scope>
    <source>
        <strain evidence="9">Edinburgh</strain>
    </source>
</reference>
<dbReference type="Pfam" id="PF01457">
    <property type="entry name" value="Peptidase_M8"/>
    <property type="match status" value="1"/>
</dbReference>
<keyword evidence="5 7" id="KW-0862">Zinc</keyword>
<evidence type="ECO:0000256" key="8">
    <source>
        <dbReference type="SAM" id="MobiDB-lite"/>
    </source>
</evidence>
<feature type="region of interest" description="Disordered" evidence="8">
    <location>
        <begin position="115"/>
        <end position="195"/>
    </location>
</feature>
<sequence length="215" mass="21132">IASQVNRIAFCFSEGIPALGGSLIGKDSWCLDGESLHVNLDDVNVRYNVAAVCALVSCDESSRTVKVQYNGSDEWHNCPEGESIEAKPPTFKSGHIKCPNYTEVCTIASNGSSLITVVDPPTDPTPPPDGDGGGGGDNDGDDAGGDGGGGGDNVGDDNAGGGGGGGDNVGDDNAGDDDNAGGGGGGGGHGDGCATASPIALSALALMVITPMLLP</sequence>
<evidence type="ECO:0000256" key="4">
    <source>
        <dbReference type="ARBA" id="ARBA00022801"/>
    </source>
</evidence>
<feature type="compositionally biased region" description="Gly residues" evidence="8">
    <location>
        <begin position="145"/>
        <end position="168"/>
    </location>
</feature>
<evidence type="ECO:0000256" key="7">
    <source>
        <dbReference type="RuleBase" id="RU366077"/>
    </source>
</evidence>
<comment type="similarity">
    <text evidence="1 7">Belongs to the peptidase M8 family.</text>
</comment>
<evidence type="ECO:0000256" key="5">
    <source>
        <dbReference type="ARBA" id="ARBA00022833"/>
    </source>
</evidence>
<dbReference type="EC" id="3.4.24.-" evidence="7"/>
<evidence type="ECO:0000256" key="2">
    <source>
        <dbReference type="ARBA" id="ARBA00022670"/>
    </source>
</evidence>
<dbReference type="GO" id="GO:0016020">
    <property type="term" value="C:membrane"/>
    <property type="evidence" value="ECO:0007669"/>
    <property type="project" value="InterPro"/>
</dbReference>